<dbReference type="KEGG" id="hfl:PUV54_06890"/>
<gene>
    <name evidence="2" type="ORF">PUV54_06890</name>
</gene>
<feature type="transmembrane region" description="Helical" evidence="1">
    <location>
        <begin position="12"/>
        <end position="33"/>
    </location>
</feature>
<keyword evidence="1" id="KW-0472">Membrane</keyword>
<dbReference type="Proteomes" id="UP001214043">
    <property type="component" value="Chromosome"/>
</dbReference>
<keyword evidence="3" id="KW-1185">Reference proteome</keyword>
<dbReference type="RefSeq" id="WP_274494875.1">
    <property type="nucleotide sequence ID" value="NZ_CP118166.1"/>
</dbReference>
<reference evidence="2" key="1">
    <citation type="submission" date="2023-02" db="EMBL/GenBank/DDBJ databases">
        <title>Genome sequence of Hyphococcus flavus.</title>
        <authorList>
            <person name="Rong J.-C."/>
            <person name="Zhao Q."/>
            <person name="Yi M."/>
            <person name="Wu J.-Y."/>
        </authorList>
    </citation>
    <scope>NUCLEOTIDE SEQUENCE</scope>
    <source>
        <strain evidence="2">MCCC 1K03223</strain>
    </source>
</reference>
<organism evidence="2 3">
    <name type="scientific">Hyphococcus flavus</name>
    <dbReference type="NCBI Taxonomy" id="1866326"/>
    <lineage>
        <taxon>Bacteria</taxon>
        <taxon>Pseudomonadati</taxon>
        <taxon>Pseudomonadota</taxon>
        <taxon>Alphaproteobacteria</taxon>
        <taxon>Parvularculales</taxon>
        <taxon>Parvularculaceae</taxon>
        <taxon>Hyphococcus</taxon>
    </lineage>
</organism>
<dbReference type="AlphaFoldDB" id="A0AAF0CFY6"/>
<accession>A0AAF0CFY6</accession>
<keyword evidence="1" id="KW-0812">Transmembrane</keyword>
<name>A0AAF0CFY6_9PROT</name>
<dbReference type="EMBL" id="CP118166">
    <property type="protein sequence ID" value="WDI32921.1"/>
    <property type="molecule type" value="Genomic_DNA"/>
</dbReference>
<evidence type="ECO:0000313" key="3">
    <source>
        <dbReference type="Proteomes" id="UP001214043"/>
    </source>
</evidence>
<keyword evidence="1" id="KW-1133">Transmembrane helix</keyword>
<protein>
    <submittedName>
        <fullName evidence="2">Uncharacterized protein</fullName>
    </submittedName>
</protein>
<sequence>MLLRRVAQHVKTQNWFAVGLDFVIVAAGVLLALQVSNWSEAQSNKKGATNTLVRLKNEVSFNTIALEERIASIGESRSTRDRAILALDRCDDSPEAISAVTKTIHVMSGDILPSFVDNSLRELARNDQYLELLTDAFRAELNIYDSRLADERSQLKINYELMWDDHVLRNPSVSVVAPEGDVSRALIALHRPMAELCEDPVFGRQLIMTEGWHQAATSRMTRFKKQNEAFLLEIDAELERLN</sequence>
<evidence type="ECO:0000256" key="1">
    <source>
        <dbReference type="SAM" id="Phobius"/>
    </source>
</evidence>
<evidence type="ECO:0000313" key="2">
    <source>
        <dbReference type="EMBL" id="WDI32921.1"/>
    </source>
</evidence>
<proteinExistence type="predicted"/>